<dbReference type="InterPro" id="IPR008906">
    <property type="entry name" value="HATC_C_dom"/>
</dbReference>
<evidence type="ECO:0000313" key="2">
    <source>
        <dbReference type="EMBL" id="KAH9371242.1"/>
    </source>
</evidence>
<gene>
    <name evidence="2" type="ORF">HPB48_015888</name>
</gene>
<protein>
    <recommendedName>
        <fullName evidence="1">HAT C-terminal dimerisation domain-containing protein</fullName>
    </recommendedName>
</protein>
<dbReference type="OrthoDB" id="6492998at2759"/>
<dbReference type="Pfam" id="PF05699">
    <property type="entry name" value="Dimer_Tnp_hAT"/>
    <property type="match status" value="1"/>
</dbReference>
<dbReference type="AlphaFoldDB" id="A0A9J6G735"/>
<dbReference type="Proteomes" id="UP000821853">
    <property type="component" value="Chromosome 3"/>
</dbReference>
<evidence type="ECO:0000313" key="3">
    <source>
        <dbReference type="Proteomes" id="UP000821853"/>
    </source>
</evidence>
<reference evidence="2 3" key="1">
    <citation type="journal article" date="2020" name="Cell">
        <title>Large-Scale Comparative Analyses of Tick Genomes Elucidate Their Genetic Diversity and Vector Capacities.</title>
        <authorList>
            <consortium name="Tick Genome and Microbiome Consortium (TIGMIC)"/>
            <person name="Jia N."/>
            <person name="Wang J."/>
            <person name="Shi W."/>
            <person name="Du L."/>
            <person name="Sun Y."/>
            <person name="Zhan W."/>
            <person name="Jiang J.F."/>
            <person name="Wang Q."/>
            <person name="Zhang B."/>
            <person name="Ji P."/>
            <person name="Bell-Sakyi L."/>
            <person name="Cui X.M."/>
            <person name="Yuan T.T."/>
            <person name="Jiang B.G."/>
            <person name="Yang W.F."/>
            <person name="Lam T.T."/>
            <person name="Chang Q.C."/>
            <person name="Ding S.J."/>
            <person name="Wang X.J."/>
            <person name="Zhu J.G."/>
            <person name="Ruan X.D."/>
            <person name="Zhao L."/>
            <person name="Wei J.T."/>
            <person name="Ye R.Z."/>
            <person name="Que T.C."/>
            <person name="Du C.H."/>
            <person name="Zhou Y.H."/>
            <person name="Cheng J.X."/>
            <person name="Dai P.F."/>
            <person name="Guo W.B."/>
            <person name="Han X.H."/>
            <person name="Huang E.J."/>
            <person name="Li L.F."/>
            <person name="Wei W."/>
            <person name="Gao Y.C."/>
            <person name="Liu J.Z."/>
            <person name="Shao H.Z."/>
            <person name="Wang X."/>
            <person name="Wang C.C."/>
            <person name="Yang T.C."/>
            <person name="Huo Q.B."/>
            <person name="Li W."/>
            <person name="Chen H.Y."/>
            <person name="Chen S.E."/>
            <person name="Zhou L.G."/>
            <person name="Ni X.B."/>
            <person name="Tian J.H."/>
            <person name="Sheng Y."/>
            <person name="Liu T."/>
            <person name="Pan Y.S."/>
            <person name="Xia L.Y."/>
            <person name="Li J."/>
            <person name="Zhao F."/>
            <person name="Cao W.C."/>
        </authorList>
    </citation>
    <scope>NUCLEOTIDE SEQUENCE [LARGE SCALE GENOMIC DNA]</scope>
    <source>
        <strain evidence="2">HaeL-2018</strain>
    </source>
</reference>
<comment type="caution">
    <text evidence="2">The sequence shown here is derived from an EMBL/GenBank/DDBJ whole genome shotgun (WGS) entry which is preliminary data.</text>
</comment>
<feature type="domain" description="HAT C-terminal dimerisation" evidence="1">
    <location>
        <begin position="141"/>
        <end position="182"/>
    </location>
</feature>
<organism evidence="2 3">
    <name type="scientific">Haemaphysalis longicornis</name>
    <name type="common">Bush tick</name>
    <dbReference type="NCBI Taxonomy" id="44386"/>
    <lineage>
        <taxon>Eukaryota</taxon>
        <taxon>Metazoa</taxon>
        <taxon>Ecdysozoa</taxon>
        <taxon>Arthropoda</taxon>
        <taxon>Chelicerata</taxon>
        <taxon>Arachnida</taxon>
        <taxon>Acari</taxon>
        <taxon>Parasitiformes</taxon>
        <taxon>Ixodida</taxon>
        <taxon>Ixodoidea</taxon>
        <taxon>Ixodidae</taxon>
        <taxon>Haemaphysalinae</taxon>
        <taxon>Haemaphysalis</taxon>
    </lineage>
</organism>
<dbReference type="GO" id="GO:0046983">
    <property type="term" value="F:protein dimerization activity"/>
    <property type="evidence" value="ECO:0007669"/>
    <property type="project" value="InterPro"/>
</dbReference>
<keyword evidence="3" id="KW-1185">Reference proteome</keyword>
<proteinExistence type="predicted"/>
<accession>A0A9J6G735</accession>
<sequence>MSGHQLATLDIESSQNWKANVELGADTEAAMVSWSAEEKAAFRLGARTFYMKCARYLQKQLPLKNSVLMHLSCLEPRASVSESSRESFRQLAKCAPQVIPSSDVSSLLDEVTEFCLEPLPAALDGRLDRYWQDVFERKNAENQVKYPLLTKLVKALLCLPHGNADVERGFSQNGRVLHDRSSLSLESVNGIRHTSVICPTIWQ</sequence>
<dbReference type="VEuPathDB" id="VectorBase:HLOH_059838"/>
<dbReference type="EMBL" id="JABSTR010000005">
    <property type="protein sequence ID" value="KAH9371242.1"/>
    <property type="molecule type" value="Genomic_DNA"/>
</dbReference>
<name>A0A9J6G735_HAELO</name>
<evidence type="ECO:0000259" key="1">
    <source>
        <dbReference type="Pfam" id="PF05699"/>
    </source>
</evidence>